<dbReference type="Proteomes" id="UP000887013">
    <property type="component" value="Unassembled WGS sequence"/>
</dbReference>
<dbReference type="EMBL" id="BMAW01123799">
    <property type="protein sequence ID" value="GFU04933.1"/>
    <property type="molecule type" value="Genomic_DNA"/>
</dbReference>
<evidence type="ECO:0000313" key="2">
    <source>
        <dbReference type="Proteomes" id="UP000887013"/>
    </source>
</evidence>
<proteinExistence type="predicted"/>
<reference evidence="1" key="1">
    <citation type="submission" date="2020-08" db="EMBL/GenBank/DDBJ databases">
        <title>Multicomponent nature underlies the extraordinary mechanical properties of spider dragline silk.</title>
        <authorList>
            <person name="Kono N."/>
            <person name="Nakamura H."/>
            <person name="Mori M."/>
            <person name="Yoshida Y."/>
            <person name="Ohtoshi R."/>
            <person name="Malay A.D."/>
            <person name="Moran D.A.P."/>
            <person name="Tomita M."/>
            <person name="Numata K."/>
            <person name="Arakawa K."/>
        </authorList>
    </citation>
    <scope>NUCLEOTIDE SEQUENCE</scope>
</reference>
<comment type="caution">
    <text evidence="1">The sequence shown here is derived from an EMBL/GenBank/DDBJ whole genome shotgun (WGS) entry which is preliminary data.</text>
</comment>
<feature type="non-terminal residue" evidence="1">
    <location>
        <position position="1"/>
    </location>
</feature>
<protein>
    <submittedName>
        <fullName evidence="1">Uncharacterized protein</fullName>
    </submittedName>
</protein>
<accession>A0A8X6QAV6</accession>
<sequence>VCHKDDNLKSILIDCQRNCKVNCKKLIYRYEIIDRAIGTFP</sequence>
<feature type="non-terminal residue" evidence="1">
    <location>
        <position position="41"/>
    </location>
</feature>
<evidence type="ECO:0000313" key="1">
    <source>
        <dbReference type="EMBL" id="GFU04933.1"/>
    </source>
</evidence>
<keyword evidence="2" id="KW-1185">Reference proteome</keyword>
<dbReference type="AlphaFoldDB" id="A0A8X6QAV6"/>
<gene>
    <name evidence="1" type="ORF">NPIL_649641</name>
</gene>
<organism evidence="1 2">
    <name type="scientific">Nephila pilipes</name>
    <name type="common">Giant wood spider</name>
    <name type="synonym">Nephila maculata</name>
    <dbReference type="NCBI Taxonomy" id="299642"/>
    <lineage>
        <taxon>Eukaryota</taxon>
        <taxon>Metazoa</taxon>
        <taxon>Ecdysozoa</taxon>
        <taxon>Arthropoda</taxon>
        <taxon>Chelicerata</taxon>
        <taxon>Arachnida</taxon>
        <taxon>Araneae</taxon>
        <taxon>Araneomorphae</taxon>
        <taxon>Entelegynae</taxon>
        <taxon>Araneoidea</taxon>
        <taxon>Nephilidae</taxon>
        <taxon>Nephila</taxon>
    </lineage>
</organism>
<name>A0A8X6QAV6_NEPPI</name>